<feature type="compositionally biased region" description="Basic and acidic residues" evidence="1">
    <location>
        <begin position="35"/>
        <end position="52"/>
    </location>
</feature>
<dbReference type="EMBL" id="JAQQEZ010000029">
    <property type="protein sequence ID" value="MFM0005416.1"/>
    <property type="molecule type" value="Genomic_DNA"/>
</dbReference>
<evidence type="ECO:0000256" key="1">
    <source>
        <dbReference type="SAM" id="MobiDB-lite"/>
    </source>
</evidence>
<evidence type="ECO:0000313" key="3">
    <source>
        <dbReference type="Proteomes" id="UP001629230"/>
    </source>
</evidence>
<proteinExistence type="predicted"/>
<reference evidence="2 3" key="1">
    <citation type="journal article" date="2024" name="Chem. Sci.">
        <title>Discovery of megapolipeptins by genome mining of a Burkholderiales bacteria collection.</title>
        <authorList>
            <person name="Paulo B.S."/>
            <person name="Recchia M.J.J."/>
            <person name="Lee S."/>
            <person name="Fergusson C.H."/>
            <person name="Romanowski S.B."/>
            <person name="Hernandez A."/>
            <person name="Krull N."/>
            <person name="Liu D.Y."/>
            <person name="Cavanagh H."/>
            <person name="Bos A."/>
            <person name="Gray C.A."/>
            <person name="Murphy B.T."/>
            <person name="Linington R.G."/>
            <person name="Eustaquio A.S."/>
        </authorList>
    </citation>
    <scope>NUCLEOTIDE SEQUENCE [LARGE SCALE GENOMIC DNA]</scope>
    <source>
        <strain evidence="2 3">RL17-350-BIC-A</strain>
    </source>
</reference>
<accession>A0ABW9B0D5</accession>
<evidence type="ECO:0000313" key="2">
    <source>
        <dbReference type="EMBL" id="MFM0005416.1"/>
    </source>
</evidence>
<dbReference type="Proteomes" id="UP001629230">
    <property type="component" value="Unassembled WGS sequence"/>
</dbReference>
<keyword evidence="3" id="KW-1185">Reference proteome</keyword>
<organism evidence="2 3">
    <name type="scientific">Paraburkholderia dipogonis</name>
    <dbReference type="NCBI Taxonomy" id="1211383"/>
    <lineage>
        <taxon>Bacteria</taxon>
        <taxon>Pseudomonadati</taxon>
        <taxon>Pseudomonadota</taxon>
        <taxon>Betaproteobacteria</taxon>
        <taxon>Burkholderiales</taxon>
        <taxon>Burkholderiaceae</taxon>
        <taxon>Paraburkholderia</taxon>
    </lineage>
</organism>
<name>A0ABW9B0D5_9BURK</name>
<comment type="caution">
    <text evidence="2">The sequence shown here is derived from an EMBL/GenBank/DDBJ whole genome shotgun (WGS) entry which is preliminary data.</text>
</comment>
<gene>
    <name evidence="2" type="ORF">PQR57_30990</name>
</gene>
<feature type="region of interest" description="Disordered" evidence="1">
    <location>
        <begin position="1"/>
        <end position="52"/>
    </location>
</feature>
<protein>
    <submittedName>
        <fullName evidence="2">Uncharacterized protein</fullName>
    </submittedName>
</protein>
<dbReference type="RefSeq" id="WP_165923919.1">
    <property type="nucleotide sequence ID" value="NZ_JAQQEZ010000029.1"/>
</dbReference>
<sequence>MNDEKAAKKRRRSDAEQGARKPMPRLIDAKQMQDMCHRSHREVDELPTRRCA</sequence>